<evidence type="ECO:0000313" key="1">
    <source>
        <dbReference type="EMBL" id="MRG94918.1"/>
    </source>
</evidence>
<dbReference type="RefSeq" id="WP_153821711.1">
    <property type="nucleotide sequence ID" value="NZ_WJIE01000006.1"/>
</dbReference>
<dbReference type="OrthoDB" id="5525850at2"/>
<keyword evidence="2" id="KW-1185">Reference proteome</keyword>
<gene>
    <name evidence="1" type="ORF">GF068_23785</name>
</gene>
<accession>A0A6N7PS91</accession>
<dbReference type="EMBL" id="WJIE01000006">
    <property type="protein sequence ID" value="MRG94918.1"/>
    <property type="molecule type" value="Genomic_DNA"/>
</dbReference>
<dbReference type="Proteomes" id="UP000440224">
    <property type="component" value="Unassembled WGS sequence"/>
</dbReference>
<name>A0A6N7PS91_9BACT</name>
<organism evidence="1 2">
    <name type="scientific">Polyangium spumosum</name>
    <dbReference type="NCBI Taxonomy" id="889282"/>
    <lineage>
        <taxon>Bacteria</taxon>
        <taxon>Pseudomonadati</taxon>
        <taxon>Myxococcota</taxon>
        <taxon>Polyangia</taxon>
        <taxon>Polyangiales</taxon>
        <taxon>Polyangiaceae</taxon>
        <taxon>Polyangium</taxon>
    </lineage>
</organism>
<protein>
    <recommendedName>
        <fullName evidence="3">Tetratricopeptide repeat protein</fullName>
    </recommendedName>
</protein>
<sequence length="236" mass="26208">MNDWIAEIRQGLRLSPRGVLILVDDAVPERLGGLVRALLADHPDLEVLARPSGLIDLPDGAVVVLVPEAEDAAWLNINRPVFARKSLKVVLFCRREVTEVLAREAPDFYDWIAQRHECPPGVAEPFGQPPRRLDAFRALATTLNRSGRATDAEVLLRKLLTLPVEADLESRFLGLKAREAVLAFVRDTEAIELDPQTRKALWTELALALRSQGRHLEAAEVEAQRDQELGKSPPTS</sequence>
<evidence type="ECO:0008006" key="3">
    <source>
        <dbReference type="Google" id="ProtNLM"/>
    </source>
</evidence>
<evidence type="ECO:0000313" key="2">
    <source>
        <dbReference type="Proteomes" id="UP000440224"/>
    </source>
</evidence>
<reference evidence="1 2" key="1">
    <citation type="submission" date="2019-10" db="EMBL/GenBank/DDBJ databases">
        <title>A soil myxobacterium in the family Polyangiaceae.</title>
        <authorList>
            <person name="Li Y."/>
            <person name="Wang J."/>
        </authorList>
    </citation>
    <scope>NUCLEOTIDE SEQUENCE [LARGE SCALE GENOMIC DNA]</scope>
    <source>
        <strain evidence="1 2">DSM 14734</strain>
    </source>
</reference>
<proteinExistence type="predicted"/>
<dbReference type="AlphaFoldDB" id="A0A6N7PS91"/>
<comment type="caution">
    <text evidence="1">The sequence shown here is derived from an EMBL/GenBank/DDBJ whole genome shotgun (WGS) entry which is preliminary data.</text>
</comment>